<dbReference type="Proteomes" id="UP000825935">
    <property type="component" value="Chromosome 5"/>
</dbReference>
<dbReference type="PANTHER" id="PTHR19851">
    <property type="entry name" value="OS02G0203500 PROTEIN"/>
    <property type="match status" value="1"/>
</dbReference>
<keyword evidence="2" id="KW-0175">Coiled coil</keyword>
<organism evidence="4 5">
    <name type="scientific">Ceratopteris richardii</name>
    <name type="common">Triangle waterfern</name>
    <dbReference type="NCBI Taxonomy" id="49495"/>
    <lineage>
        <taxon>Eukaryota</taxon>
        <taxon>Viridiplantae</taxon>
        <taxon>Streptophyta</taxon>
        <taxon>Embryophyta</taxon>
        <taxon>Tracheophyta</taxon>
        <taxon>Polypodiopsida</taxon>
        <taxon>Polypodiidae</taxon>
        <taxon>Polypodiales</taxon>
        <taxon>Pteridineae</taxon>
        <taxon>Pteridaceae</taxon>
        <taxon>Parkerioideae</taxon>
        <taxon>Ceratopteris</taxon>
    </lineage>
</organism>
<dbReference type="GO" id="GO:0043531">
    <property type="term" value="F:ADP binding"/>
    <property type="evidence" value="ECO:0007669"/>
    <property type="project" value="InterPro"/>
</dbReference>
<dbReference type="Gene3D" id="1.10.8.430">
    <property type="entry name" value="Helical domain of apoptotic protease-activating factors"/>
    <property type="match status" value="1"/>
</dbReference>
<keyword evidence="1" id="KW-0934">Plastid</keyword>
<dbReference type="AlphaFoldDB" id="A0A8T2UTK4"/>
<dbReference type="InterPro" id="IPR042197">
    <property type="entry name" value="Apaf_helical"/>
</dbReference>
<accession>A0A8T2UTK4</accession>
<feature type="domain" description="NB-ARC" evidence="3">
    <location>
        <begin position="173"/>
        <end position="320"/>
    </location>
</feature>
<protein>
    <recommendedName>
        <fullName evidence="3">NB-ARC domain-containing protein</fullName>
    </recommendedName>
</protein>
<evidence type="ECO:0000256" key="2">
    <source>
        <dbReference type="SAM" id="Coils"/>
    </source>
</evidence>
<dbReference type="PANTHER" id="PTHR19851:SF7">
    <property type="entry name" value="F-BOX DOMAIN-CONTAINING PROTEIN"/>
    <property type="match status" value="1"/>
</dbReference>
<evidence type="ECO:0000313" key="5">
    <source>
        <dbReference type="Proteomes" id="UP000825935"/>
    </source>
</evidence>
<evidence type="ECO:0000259" key="3">
    <source>
        <dbReference type="Pfam" id="PF00931"/>
    </source>
</evidence>
<comment type="caution">
    <text evidence="4">The sequence shown here is derived from an EMBL/GenBank/DDBJ whole genome shotgun (WGS) entry which is preliminary data.</text>
</comment>
<keyword evidence="1" id="KW-0150">Chloroplast</keyword>
<reference evidence="4" key="1">
    <citation type="submission" date="2021-08" db="EMBL/GenBank/DDBJ databases">
        <title>WGS assembly of Ceratopteris richardii.</title>
        <authorList>
            <person name="Marchant D.B."/>
            <person name="Chen G."/>
            <person name="Jenkins J."/>
            <person name="Shu S."/>
            <person name="Leebens-Mack J."/>
            <person name="Grimwood J."/>
            <person name="Schmutz J."/>
            <person name="Soltis P."/>
            <person name="Soltis D."/>
            <person name="Chen Z.-H."/>
        </authorList>
    </citation>
    <scope>NUCLEOTIDE SEQUENCE</scope>
    <source>
        <strain evidence="4">Whitten #5841</strain>
        <tissue evidence="4">Leaf</tissue>
    </source>
</reference>
<keyword evidence="5" id="KW-1185">Reference proteome</keyword>
<dbReference type="Gene3D" id="3.40.50.300">
    <property type="entry name" value="P-loop containing nucleotide triphosphate hydrolases"/>
    <property type="match status" value="1"/>
</dbReference>
<dbReference type="SUPFAM" id="SSF52540">
    <property type="entry name" value="P-loop containing nucleoside triphosphate hydrolases"/>
    <property type="match status" value="1"/>
</dbReference>
<dbReference type="InterPro" id="IPR027417">
    <property type="entry name" value="P-loop_NTPase"/>
</dbReference>
<gene>
    <name evidence="4" type="ORF">KP509_05G096400</name>
</gene>
<proteinExistence type="predicted"/>
<sequence>MSPFVPIGEVCQVASMMLQGVRSLGESARNHKEAIPKIELLEATVRQLVDLQGREQARLRGRKHHAEQGAALESLENLCHQLEQQVAKAKKIAAKKGLRLRLYNLRGALFGASGLSSVATMMETLITSWIKLQNVPAEIREALQRSAGSLPVYLEVQSNHGYMPLRAKAHKVRDLLENSENKVLLLHGMSGIGKSSLARFVAAEPPRRFTDGALELVLGQACSITGSSDDPLEYQKLLTAKLSSILRMLGCKKDQLEGLTLESSWMLLQEVLEGKSYLIVLDDVWELDITTRFSRLTGNDCKILVTTRNESVYAIAGADKVEIREPDVKEVGKAILMYHTKLSKLPDLWDDLLERCAYHPLTISVIGEALSGETRREEWLKAMDNLSMYAAKAIVPATYQSIPLDNASCTVFGSFQFSLRALPRDARDLFTSFALILWTEPIPEICLEKLWGALRPHSLFRLEVGKLVKSSLIAKPDSKFCYRMHGMVSLFLNSEISQALSMLQLSELSADHRGLSWVVAAVWLFRYGKPEVKEASASCIRAALRSGVYVFQVTVLHTVVELLDLVCSITEVSITSELSITTDKFKKMLDEEIIDVISCGEVHPLTAIAISHYISNMYSSEDYKRRANDLINAGAVNVLSSILHGSESGKVTETMYEALGVVYELVKFGDANSSEVLLRNAPVKELVGLYYVGLAMDTLERLCELGGESVVQEIFEAGLWEKLANDCRDQLGLLWPRRERSIIKDRFLRLLSDRSQNDEDEEWSVSKSLEQDCFAEVHGKLERVSGALVRVGRNIEQTAGDEQQKLEDLEQEAILSLSVAKTSFKSLRGAPAKPWEEIMRSTEIASNVLKLVCAPSTPAELRHLAADCLCEINHHPSSTSILMEILTSEGLDEFLRCIAYVQVEEEVSCRLFEVLESLLNNSARQDEIIEKDIIELMFEIILSRDKLHPKLQEKVLFYIVFSPLHVKRRTSAWIELLLESGVVHALATLPTISNNTNLPVLPFWFLCKFGTCIAKTDRLQTSEQTKLAADFMRRMQAALPQICSGESDEDIKSIEALFKP</sequence>
<evidence type="ECO:0000313" key="4">
    <source>
        <dbReference type="EMBL" id="KAH7437940.1"/>
    </source>
</evidence>
<evidence type="ECO:0000256" key="1">
    <source>
        <dbReference type="ARBA" id="ARBA00022528"/>
    </source>
</evidence>
<dbReference type="SUPFAM" id="SSF48371">
    <property type="entry name" value="ARM repeat"/>
    <property type="match status" value="1"/>
</dbReference>
<dbReference type="Pfam" id="PF00931">
    <property type="entry name" value="NB-ARC"/>
    <property type="match status" value="1"/>
</dbReference>
<dbReference type="PRINTS" id="PR00364">
    <property type="entry name" value="DISEASERSIST"/>
</dbReference>
<dbReference type="OrthoDB" id="1872356at2759"/>
<dbReference type="EMBL" id="CM035410">
    <property type="protein sequence ID" value="KAH7437940.1"/>
    <property type="molecule type" value="Genomic_DNA"/>
</dbReference>
<dbReference type="OMA" id="ENDEWHE"/>
<name>A0A8T2UTK4_CERRI</name>
<feature type="coiled-coil region" evidence="2">
    <location>
        <begin position="65"/>
        <end position="92"/>
    </location>
</feature>
<dbReference type="InterPro" id="IPR002182">
    <property type="entry name" value="NB-ARC"/>
</dbReference>
<dbReference type="InterPro" id="IPR016024">
    <property type="entry name" value="ARM-type_fold"/>
</dbReference>